<feature type="transmembrane region" description="Helical" evidence="1">
    <location>
        <begin position="116"/>
        <end position="136"/>
    </location>
</feature>
<protein>
    <submittedName>
        <fullName evidence="2">Uncharacterized protein</fullName>
    </submittedName>
</protein>
<feature type="transmembrane region" description="Helical" evidence="1">
    <location>
        <begin position="200"/>
        <end position="218"/>
    </location>
</feature>
<organism evidence="2 3">
    <name type="scientific">Seminavis robusta</name>
    <dbReference type="NCBI Taxonomy" id="568900"/>
    <lineage>
        <taxon>Eukaryota</taxon>
        <taxon>Sar</taxon>
        <taxon>Stramenopiles</taxon>
        <taxon>Ochrophyta</taxon>
        <taxon>Bacillariophyta</taxon>
        <taxon>Bacillariophyceae</taxon>
        <taxon>Bacillariophycidae</taxon>
        <taxon>Naviculales</taxon>
        <taxon>Naviculaceae</taxon>
        <taxon>Seminavis</taxon>
    </lineage>
</organism>
<sequence length="243" mass="25915">MPLHGAEIESEKQALPPTSHKSYKVLIISNLFFVLASTFYLAAAAYDVQENKTATATSTVTNLTPSVVLQILGGLAFVVVGLLDLYNTQKKVHFFLTLAGLFAALRGFYLKSNYQLSSVFNMLSAHLFLLESLDWIYSHFVKLKLDDNDSRKSSLLVAEAGDAFFFLGALMDCIFSWIDIFKAPPPPGSAQGLASASGDVVSGILWLLAALISTVLACRLGKQGFAGASGEGASMTAASGSMA</sequence>
<feature type="transmembrane region" description="Helical" evidence="1">
    <location>
        <begin position="92"/>
        <end position="110"/>
    </location>
</feature>
<keyword evidence="3" id="KW-1185">Reference proteome</keyword>
<gene>
    <name evidence="2" type="ORF">SEMRO_1716_G293220.1</name>
</gene>
<feature type="transmembrane region" description="Helical" evidence="1">
    <location>
        <begin position="66"/>
        <end position="85"/>
    </location>
</feature>
<evidence type="ECO:0000313" key="2">
    <source>
        <dbReference type="EMBL" id="CAB9525720.1"/>
    </source>
</evidence>
<feature type="transmembrane region" description="Helical" evidence="1">
    <location>
        <begin position="25"/>
        <end position="46"/>
    </location>
</feature>
<proteinExistence type="predicted"/>
<name>A0A9N8ESQ5_9STRA</name>
<keyword evidence="1" id="KW-0472">Membrane</keyword>
<keyword evidence="1" id="KW-0812">Transmembrane</keyword>
<evidence type="ECO:0000313" key="3">
    <source>
        <dbReference type="Proteomes" id="UP001153069"/>
    </source>
</evidence>
<keyword evidence="1" id="KW-1133">Transmembrane helix</keyword>
<evidence type="ECO:0000256" key="1">
    <source>
        <dbReference type="SAM" id="Phobius"/>
    </source>
</evidence>
<dbReference type="EMBL" id="CAICTM010001714">
    <property type="protein sequence ID" value="CAB9525720.1"/>
    <property type="molecule type" value="Genomic_DNA"/>
</dbReference>
<dbReference type="AlphaFoldDB" id="A0A9N8ESQ5"/>
<dbReference type="Proteomes" id="UP001153069">
    <property type="component" value="Unassembled WGS sequence"/>
</dbReference>
<dbReference type="OrthoDB" id="10650571at2759"/>
<accession>A0A9N8ESQ5</accession>
<reference evidence="2" key="1">
    <citation type="submission" date="2020-06" db="EMBL/GenBank/DDBJ databases">
        <authorList>
            <consortium name="Plant Systems Biology data submission"/>
        </authorList>
    </citation>
    <scope>NUCLEOTIDE SEQUENCE</scope>
    <source>
        <strain evidence="2">D6</strain>
    </source>
</reference>
<comment type="caution">
    <text evidence="2">The sequence shown here is derived from an EMBL/GenBank/DDBJ whole genome shotgun (WGS) entry which is preliminary data.</text>
</comment>
<feature type="transmembrane region" description="Helical" evidence="1">
    <location>
        <begin position="156"/>
        <end position="180"/>
    </location>
</feature>